<organism evidence="3 4">
    <name type="scientific">Streptococcus canis</name>
    <dbReference type="NCBI Taxonomy" id="1329"/>
    <lineage>
        <taxon>Bacteria</taxon>
        <taxon>Bacillati</taxon>
        <taxon>Bacillota</taxon>
        <taxon>Bacilli</taxon>
        <taxon>Lactobacillales</taxon>
        <taxon>Streptococcaceae</taxon>
        <taxon>Streptococcus</taxon>
    </lineage>
</organism>
<gene>
    <name evidence="3" type="ORF">FMV2238Y02_01920</name>
</gene>
<keyword evidence="4" id="KW-1185">Reference proteome</keyword>
<comment type="function">
    <text evidence="1">Involved in the transposition of the insertion sequence.</text>
</comment>
<dbReference type="Pfam" id="PF13276">
    <property type="entry name" value="HTH_21"/>
    <property type="match status" value="1"/>
</dbReference>
<evidence type="ECO:0000259" key="2">
    <source>
        <dbReference type="PROSITE" id="PS50994"/>
    </source>
</evidence>
<dbReference type="PANTHER" id="PTHR46889:SF4">
    <property type="entry name" value="TRANSPOSASE INSO FOR INSERTION SEQUENCE ELEMENT IS911B-RELATED"/>
    <property type="match status" value="1"/>
</dbReference>
<dbReference type="Proteomes" id="UP000280759">
    <property type="component" value="Unassembled WGS sequence"/>
</dbReference>
<dbReference type="Gene3D" id="3.30.420.10">
    <property type="entry name" value="Ribonuclease H-like superfamily/Ribonuclease H"/>
    <property type="match status" value="1"/>
</dbReference>
<accession>A0A3P5Y3E2</accession>
<evidence type="ECO:0000256" key="1">
    <source>
        <dbReference type="ARBA" id="ARBA00002286"/>
    </source>
</evidence>
<dbReference type="EMBL" id="UXEP01000002">
    <property type="protein sequence ID" value="VDC41731.1"/>
    <property type="molecule type" value="Genomic_DNA"/>
</dbReference>
<dbReference type="InterPro" id="IPR001584">
    <property type="entry name" value="Integrase_cat-core"/>
</dbReference>
<feature type="domain" description="Integrase catalytic" evidence="2">
    <location>
        <begin position="132"/>
        <end position="294"/>
    </location>
</feature>
<dbReference type="InterPro" id="IPR025948">
    <property type="entry name" value="HTH-like_dom"/>
</dbReference>
<dbReference type="InterPro" id="IPR012337">
    <property type="entry name" value="RNaseH-like_sf"/>
</dbReference>
<dbReference type="Pfam" id="PF13333">
    <property type="entry name" value="rve_2"/>
    <property type="match status" value="1"/>
</dbReference>
<proteinExistence type="predicted"/>
<dbReference type="InterPro" id="IPR036397">
    <property type="entry name" value="RNaseH_sf"/>
</dbReference>
<dbReference type="GO" id="GO:0003676">
    <property type="term" value="F:nucleic acid binding"/>
    <property type="evidence" value="ECO:0007669"/>
    <property type="project" value="InterPro"/>
</dbReference>
<dbReference type="GO" id="GO:0015074">
    <property type="term" value="P:DNA integration"/>
    <property type="evidence" value="ECO:0007669"/>
    <property type="project" value="InterPro"/>
</dbReference>
<dbReference type="PROSITE" id="PS50994">
    <property type="entry name" value="INTEGRASE"/>
    <property type="match status" value="1"/>
</dbReference>
<reference evidence="3 4" key="1">
    <citation type="submission" date="2018-10" db="EMBL/GenBank/DDBJ databases">
        <authorList>
            <consortium name="Molecular Microbiology and Infection Unit (UMMI)"/>
            <person name="Machado M."/>
        </authorList>
    </citation>
    <scope>NUCLEOTIDE SEQUENCE [LARGE SCALE GENOMIC DNA]</scope>
    <source>
        <strain evidence="3">FMV2238.02</strain>
    </source>
</reference>
<evidence type="ECO:0000313" key="3">
    <source>
        <dbReference type="EMBL" id="VDC41731.1"/>
    </source>
</evidence>
<evidence type="ECO:0000313" key="4">
    <source>
        <dbReference type="Proteomes" id="UP000280759"/>
    </source>
</evidence>
<dbReference type="Pfam" id="PF00665">
    <property type="entry name" value="rve"/>
    <property type="match status" value="1"/>
</dbReference>
<sequence>MRLGKHLDDFQVIKDYHDKEPDIPIQTLCQLLKVSRSGYYKWHNHIETVSETENKKLMKKIKEFHRNYNGILGYRRMTNFVNRQFGTTYNKKRIRRLMKILGIRSVIRRVRQSCTKGRERFYEENILNRDFTATAPNQKWCTDVTYLQYGLSAKAYLSAIKDLYDGSIIAYEISHNNDNPLVIKTIKKALELNPGATPIIHSDRGSQYTSKEYRYIIQQAGLTLSMSRVGKCIDNAPIESFFGHFKTESYHLKNYKTYDELVTDVETYIDFYNTQRYQAKLNNLTPFEFRNQVA</sequence>
<dbReference type="SUPFAM" id="SSF53098">
    <property type="entry name" value="Ribonuclease H-like"/>
    <property type="match status" value="1"/>
</dbReference>
<name>A0A3P5Y3E2_STRCB</name>
<dbReference type="InterPro" id="IPR048020">
    <property type="entry name" value="Transpos_IS3"/>
</dbReference>
<dbReference type="AlphaFoldDB" id="A0A3P5Y3E2"/>
<dbReference type="PANTHER" id="PTHR46889">
    <property type="entry name" value="TRANSPOSASE INSF FOR INSERTION SEQUENCE IS3B-RELATED"/>
    <property type="match status" value="1"/>
</dbReference>
<protein>
    <recommendedName>
        <fullName evidence="2">Integrase catalytic domain-containing protein</fullName>
    </recommendedName>
</protein>
<dbReference type="InterPro" id="IPR050900">
    <property type="entry name" value="Transposase_IS3/IS150/IS904"/>
</dbReference>
<dbReference type="NCBIfam" id="NF033516">
    <property type="entry name" value="transpos_IS3"/>
    <property type="match status" value="1"/>
</dbReference>